<name>A0ABT3QB01_9PROT</name>
<dbReference type="Proteomes" id="UP001301152">
    <property type="component" value="Unassembled WGS sequence"/>
</dbReference>
<feature type="region of interest" description="Disordered" evidence="1">
    <location>
        <begin position="680"/>
        <end position="707"/>
    </location>
</feature>
<dbReference type="PROSITE" id="PS51257">
    <property type="entry name" value="PROKAR_LIPOPROTEIN"/>
    <property type="match status" value="1"/>
</dbReference>
<dbReference type="InterPro" id="IPR052894">
    <property type="entry name" value="AsmA-related"/>
</dbReference>
<evidence type="ECO:0000313" key="4">
    <source>
        <dbReference type="Proteomes" id="UP001301152"/>
    </source>
</evidence>
<protein>
    <submittedName>
        <fullName evidence="3">AsmA family protein</fullName>
    </submittedName>
</protein>
<dbReference type="PANTHER" id="PTHR30441:SF8">
    <property type="entry name" value="DUF748 DOMAIN-CONTAINING PROTEIN"/>
    <property type="match status" value="1"/>
</dbReference>
<evidence type="ECO:0000313" key="3">
    <source>
        <dbReference type="EMBL" id="MCX2562467.1"/>
    </source>
</evidence>
<dbReference type="Pfam" id="PF05170">
    <property type="entry name" value="AsmA"/>
    <property type="match status" value="1"/>
</dbReference>
<accession>A0ABT3QB01</accession>
<dbReference type="PANTHER" id="PTHR30441">
    <property type="entry name" value="DUF748 DOMAIN-CONTAINING PROTEIN"/>
    <property type="match status" value="1"/>
</dbReference>
<comment type="caution">
    <text evidence="3">The sequence shown here is derived from an EMBL/GenBank/DDBJ whole genome shotgun (WGS) entry which is preliminary data.</text>
</comment>
<keyword evidence="4" id="KW-1185">Reference proteome</keyword>
<evidence type="ECO:0000259" key="2">
    <source>
        <dbReference type="Pfam" id="PF05170"/>
    </source>
</evidence>
<evidence type="ECO:0000256" key="1">
    <source>
        <dbReference type="SAM" id="MobiDB-lite"/>
    </source>
</evidence>
<dbReference type="RefSeq" id="WP_173559333.1">
    <property type="nucleotide sequence ID" value="NZ_JAPIUZ010000001.1"/>
</dbReference>
<dbReference type="InterPro" id="IPR007844">
    <property type="entry name" value="AsmA"/>
</dbReference>
<feature type="domain" description="AsmA" evidence="2">
    <location>
        <begin position="14"/>
        <end position="208"/>
    </location>
</feature>
<proteinExistence type="predicted"/>
<organism evidence="3 4">
    <name type="scientific">Acetobacter thailandicus</name>
    <dbReference type="NCBI Taxonomy" id="1502842"/>
    <lineage>
        <taxon>Bacteria</taxon>
        <taxon>Pseudomonadati</taxon>
        <taxon>Pseudomonadota</taxon>
        <taxon>Alphaproteobacteria</taxon>
        <taxon>Acetobacterales</taxon>
        <taxon>Acetobacteraceae</taxon>
        <taxon>Acetobacter</taxon>
    </lineage>
</organism>
<sequence>MRLKTKLGLLAGAAIVLAGGGCVISATQDAGWLRTRIVSAVEKKTGRHLTIDQLHVWLLPFPWVEAQGVHLSDPGSDAHDMFSAASVRVRLSVLPLFQHRVVFSNVSISQPQIMLHRDEDGQSNWHFNPQQNTPEEATPAASGGRVNWDIVIANLELTQGDLQWQDELKHRSGELPVEKFEAGALDTDAPSFHLDALKNKGKLSVDGQTGRLFPHPATQMPVQIKAAFSVDGQPAGLAHIDGTLTTGEPEQREYALRFGGSLGQLQAVQAFFPRAGLPHAENISVNGMIGGKAGIPQLQNFHIHTGTFDLRPYKKDVVLEHLTLDAAQSDSPVALDLAGTAEGTSLGLKGTVGTAEQIMTWLHAPAESSMPVSLTLTDSDAGVHFTGELGGQHSAFDIQGQLKHLATGPSQPVFDGLSVKGHVETDETLELTKVHSFANIVRNLTAQLDVSAARVAWAGQSWEALSAHVVNSNGRLVADPIQARGSGVQQSARFVYDVTQEIPAAELSAHPVVLPLQVVDAWMGVQSWLKGEAFVVGTVSARGRDMSALRQTAAGHVGISVVDGKVGSKILSSLTMNKIPMKQEVSVRCFGTHMQLADGVATIDLLGLQSRFLSLHGHGTVNLNTTDLDLHLAPTLMLAGNSAESDVLVSGSSYNPVIKMEPNSSGRYGLTIGKNDGEDDSCPALLSSAREGEAGPEPAPPAKEKGGKVMNMLRGLGLFH</sequence>
<reference evidence="3 4" key="1">
    <citation type="submission" date="2022-11" db="EMBL/GenBank/DDBJ databases">
        <title>Genome sequencing of Acetobacter type strain.</title>
        <authorList>
            <person name="Heo J."/>
            <person name="Lee D."/>
            <person name="Han B.-H."/>
            <person name="Hong S.-B."/>
            <person name="Kwon S.-W."/>
        </authorList>
    </citation>
    <scope>NUCLEOTIDE SEQUENCE [LARGE SCALE GENOMIC DNA]</scope>
    <source>
        <strain evidence="3 4">KACC 21253</strain>
    </source>
</reference>
<dbReference type="EMBL" id="JAPIUZ010000001">
    <property type="protein sequence ID" value="MCX2562467.1"/>
    <property type="molecule type" value="Genomic_DNA"/>
</dbReference>
<gene>
    <name evidence="3" type="ORF">OQ497_00575</name>
</gene>